<organism evidence="1">
    <name type="scientific">Aegilops tauschii</name>
    <name type="common">Tausch's goatgrass</name>
    <name type="synonym">Aegilops squarrosa</name>
    <dbReference type="NCBI Taxonomy" id="37682"/>
    <lineage>
        <taxon>Eukaryota</taxon>
        <taxon>Viridiplantae</taxon>
        <taxon>Streptophyta</taxon>
        <taxon>Embryophyta</taxon>
        <taxon>Tracheophyta</taxon>
        <taxon>Spermatophyta</taxon>
        <taxon>Magnoliopsida</taxon>
        <taxon>Liliopsida</taxon>
        <taxon>Poales</taxon>
        <taxon>Poaceae</taxon>
        <taxon>BOP clade</taxon>
        <taxon>Pooideae</taxon>
        <taxon>Triticodae</taxon>
        <taxon>Triticeae</taxon>
        <taxon>Triticinae</taxon>
        <taxon>Aegilops</taxon>
    </lineage>
</organism>
<protein>
    <recommendedName>
        <fullName evidence="2">Aminotransferase-like plant mobile domain-containing protein</fullName>
    </recommendedName>
</protein>
<dbReference type="EnsemblPlants" id="EMT21723">
    <property type="protein sequence ID" value="EMT21723"/>
    <property type="gene ID" value="F775_23203"/>
</dbReference>
<evidence type="ECO:0008006" key="2">
    <source>
        <dbReference type="Google" id="ProtNLM"/>
    </source>
</evidence>
<name>M8BJ08_AEGTA</name>
<dbReference type="AlphaFoldDB" id="M8BJ08"/>
<accession>M8BJ08</accession>
<proteinExistence type="predicted"/>
<dbReference type="PANTHER" id="PTHR34835:SF82">
    <property type="entry name" value="OS01G0826651 PROTEIN"/>
    <property type="match status" value="1"/>
</dbReference>
<evidence type="ECO:0000313" key="1">
    <source>
        <dbReference type="EnsemblPlants" id="EMT21723"/>
    </source>
</evidence>
<sequence>METKLKTIPRVRVGPLCLFNIDEVFIWLVNHFYTSTSSIELENGFSFPITPLTIHTILGIPLGGFPIQTGPTTETFDFIRQEINMETPSIEYPFSLVSENMEEDKFCRVFLLIVLSVFIALNSQGVASSKFDSALVNIEAVAKHDWCLFTISYLVYSINKARNENNNGKHIFPRGCKLALVISYFEFLLAPGFSIPNSLPRLPLWTSNLSNSYMALDALHGSSNLFGRLPDSGGASKLPKPGHAVS</sequence>
<dbReference type="PANTHER" id="PTHR34835">
    <property type="entry name" value="OS07G0283600 PROTEIN-RELATED"/>
    <property type="match status" value="1"/>
</dbReference>
<reference evidence="1" key="1">
    <citation type="submission" date="2015-06" db="UniProtKB">
        <authorList>
            <consortium name="EnsemblPlants"/>
        </authorList>
    </citation>
    <scope>IDENTIFICATION</scope>
</reference>